<dbReference type="InterPro" id="IPR010869">
    <property type="entry name" value="DUF1501"/>
</dbReference>
<comment type="caution">
    <text evidence="1">The sequence shown here is derived from an EMBL/GenBank/DDBJ whole genome shotgun (WGS) entry which is preliminary data.</text>
</comment>
<protein>
    <submittedName>
        <fullName evidence="1">Tat pathway signal protein</fullName>
    </submittedName>
</protein>
<evidence type="ECO:0000313" key="2">
    <source>
        <dbReference type="Proteomes" id="UP000248614"/>
    </source>
</evidence>
<name>A0A2W4ZF68_9SPHN</name>
<dbReference type="Pfam" id="PF07394">
    <property type="entry name" value="DUF1501"/>
    <property type="match status" value="1"/>
</dbReference>
<dbReference type="Proteomes" id="UP000248614">
    <property type="component" value="Unassembled WGS sequence"/>
</dbReference>
<dbReference type="PROSITE" id="PS51318">
    <property type="entry name" value="TAT"/>
    <property type="match status" value="1"/>
</dbReference>
<proteinExistence type="predicted"/>
<accession>A0A2W4ZF68</accession>
<dbReference type="PANTHER" id="PTHR43737">
    <property type="entry name" value="BLL7424 PROTEIN"/>
    <property type="match status" value="1"/>
</dbReference>
<gene>
    <name evidence="1" type="ORF">DI632_00185</name>
</gene>
<reference evidence="1 2" key="1">
    <citation type="submission" date="2017-08" db="EMBL/GenBank/DDBJ databases">
        <title>Infants hospitalized years apart are colonized by the same room-sourced microbial strains.</title>
        <authorList>
            <person name="Brooks B."/>
            <person name="Olm M.R."/>
            <person name="Firek B.A."/>
            <person name="Baker R."/>
            <person name="Thomas B.C."/>
            <person name="Morowitz M.J."/>
            <person name="Banfield J.F."/>
        </authorList>
    </citation>
    <scope>NUCLEOTIDE SEQUENCE [LARGE SCALE GENOMIC DNA]</scope>
    <source>
        <strain evidence="1">S2_018_000_R3_110</strain>
    </source>
</reference>
<dbReference type="AlphaFoldDB" id="A0A2W4ZF68"/>
<evidence type="ECO:0000313" key="1">
    <source>
        <dbReference type="EMBL" id="PZO81033.1"/>
    </source>
</evidence>
<dbReference type="InterPro" id="IPR006311">
    <property type="entry name" value="TAT_signal"/>
</dbReference>
<dbReference type="PANTHER" id="PTHR43737:SF1">
    <property type="entry name" value="DUF1501 DOMAIN-CONTAINING PROTEIN"/>
    <property type="match status" value="1"/>
</dbReference>
<organism evidence="1 2">
    <name type="scientific">Sphingomonas hengshuiensis</name>
    <dbReference type="NCBI Taxonomy" id="1609977"/>
    <lineage>
        <taxon>Bacteria</taxon>
        <taxon>Pseudomonadati</taxon>
        <taxon>Pseudomonadota</taxon>
        <taxon>Alphaproteobacteria</taxon>
        <taxon>Sphingomonadales</taxon>
        <taxon>Sphingomonadaceae</taxon>
        <taxon>Sphingomonas</taxon>
    </lineage>
</organism>
<dbReference type="EMBL" id="QFNF01000001">
    <property type="protein sequence ID" value="PZO81033.1"/>
    <property type="molecule type" value="Genomic_DNA"/>
</dbReference>
<sequence length="463" mass="48485">MNAPTILRDVSRRAFLQRSAVLGMAGVAAPFATSLGAIGEAAAATATDYKALVCVFLYGGNDHYNTLVPYDPTSHGQYATARGGLAIGRDALQATALVPGNDLGGRAYALAPAMAKLNPLFDAGRLAVALNVGTLVQPTTRAQYLNKSVRLPPKLFSHNDQQSFFQASSPEGALSGWGGRIGDLYQSGNGSATLTCINTSGNAVFLTGRQAIQYNVGTGGPVSLLRGATSLYGSATAAQTLRTLMTETNPNLFASEYARVNKRAMDVQAQLANALAGAPESGFSLFPQGNTLADQLRMVARMIAVSGDIGAKRQVFFVSMGGFDLHDNLAANQPVLLSRVADAMRAFHDTTVALGVADKVTTFTGSDFGRTLASNGNGVDHGWGSMHFVMGGAVKGRRFYGNAPAIGHNTGDDVGQGRLIPTMSVDQYAATLARWFGVSDGDLTTVLPNIGNYDRSGWSQGFV</sequence>